<name>A0AAD5UCF8_9FUNG</name>
<dbReference type="EMBL" id="JADGKB010000239">
    <property type="protein sequence ID" value="KAJ3250613.1"/>
    <property type="molecule type" value="Genomic_DNA"/>
</dbReference>
<keyword evidence="2" id="KW-1185">Reference proteome</keyword>
<evidence type="ECO:0000313" key="2">
    <source>
        <dbReference type="Proteomes" id="UP001210925"/>
    </source>
</evidence>
<sequence length="297" mass="34450">MSKFSKLVKALEHLEQKKNGVIFATDSYYDEQCIKNFIVYPDYKAIEKSMSDSTNHYFYEIFRIDQRCSFIQDVDVKDEEGLENPEGRLSNVVEETTRCLREYMSMQNVKDIEVKTIIMESPKTPTKASYHIVYRISDKNGCNYYFSSLNVGCKNFYEFMTINKSVNLLGVDSIYTKNRCLRILNSSKIQHPDNKLFLHPTSAPVDNVLETLGTYIEPQSSDKLIHNVTVKRSKKNVKSNIVIESLPSNDVVDNLLLCLKPEWAADFHLWNKLGILLYNIYNGDKIGLEKWDKFSQK</sequence>
<protein>
    <submittedName>
        <fullName evidence="1">Uncharacterized protein</fullName>
    </submittedName>
</protein>
<gene>
    <name evidence="1" type="ORF">HK103_003297</name>
</gene>
<organism evidence="1 2">
    <name type="scientific">Boothiomyces macroporosus</name>
    <dbReference type="NCBI Taxonomy" id="261099"/>
    <lineage>
        <taxon>Eukaryota</taxon>
        <taxon>Fungi</taxon>
        <taxon>Fungi incertae sedis</taxon>
        <taxon>Chytridiomycota</taxon>
        <taxon>Chytridiomycota incertae sedis</taxon>
        <taxon>Chytridiomycetes</taxon>
        <taxon>Rhizophydiales</taxon>
        <taxon>Terramycetaceae</taxon>
        <taxon>Boothiomyces</taxon>
    </lineage>
</organism>
<comment type="caution">
    <text evidence="1">The sequence shown here is derived from an EMBL/GenBank/DDBJ whole genome shotgun (WGS) entry which is preliminary data.</text>
</comment>
<dbReference type="Proteomes" id="UP001210925">
    <property type="component" value="Unassembled WGS sequence"/>
</dbReference>
<feature type="non-terminal residue" evidence="1">
    <location>
        <position position="297"/>
    </location>
</feature>
<dbReference type="AlphaFoldDB" id="A0AAD5UCF8"/>
<accession>A0AAD5UCF8</accession>
<evidence type="ECO:0000313" key="1">
    <source>
        <dbReference type="EMBL" id="KAJ3250613.1"/>
    </source>
</evidence>
<proteinExistence type="predicted"/>
<reference evidence="1" key="1">
    <citation type="submission" date="2020-05" db="EMBL/GenBank/DDBJ databases">
        <title>Phylogenomic resolution of chytrid fungi.</title>
        <authorList>
            <person name="Stajich J.E."/>
            <person name="Amses K."/>
            <person name="Simmons R."/>
            <person name="Seto K."/>
            <person name="Myers J."/>
            <person name="Bonds A."/>
            <person name="Quandt C.A."/>
            <person name="Barry K."/>
            <person name="Liu P."/>
            <person name="Grigoriev I."/>
            <person name="Longcore J.E."/>
            <person name="James T.Y."/>
        </authorList>
    </citation>
    <scope>NUCLEOTIDE SEQUENCE</scope>
    <source>
        <strain evidence="1">PLAUS21</strain>
    </source>
</reference>